<name>A0ABT5NQ56_9PSED</name>
<dbReference type="Proteomes" id="UP001148203">
    <property type="component" value="Unassembled WGS sequence"/>
</dbReference>
<evidence type="ECO:0000313" key="12">
    <source>
        <dbReference type="Proteomes" id="UP001148203"/>
    </source>
</evidence>
<proteinExistence type="inferred from homology"/>
<evidence type="ECO:0000256" key="6">
    <source>
        <dbReference type="ARBA" id="ARBA00022692"/>
    </source>
</evidence>
<dbReference type="SUPFAM" id="SSF54523">
    <property type="entry name" value="Pili subunits"/>
    <property type="match status" value="1"/>
</dbReference>
<evidence type="ECO:0000256" key="4">
    <source>
        <dbReference type="ARBA" id="ARBA00022481"/>
    </source>
</evidence>
<evidence type="ECO:0000259" key="10">
    <source>
        <dbReference type="Pfam" id="PF02501"/>
    </source>
</evidence>
<evidence type="ECO:0000256" key="9">
    <source>
        <dbReference type="RuleBase" id="RU368030"/>
    </source>
</evidence>
<evidence type="ECO:0000256" key="3">
    <source>
        <dbReference type="ARBA" id="ARBA00022475"/>
    </source>
</evidence>
<gene>
    <name evidence="11" type="primary">gspI</name>
    <name evidence="11" type="ORF">M5G11_07120</name>
</gene>
<dbReference type="InterPro" id="IPR010052">
    <property type="entry name" value="T2SS_protein-GspI"/>
</dbReference>
<comment type="subunit">
    <text evidence="9">Type II secretion is composed of four main components: the outer membrane complex, the inner membrane complex, the cytoplasmic secretion ATPase and the periplasm-spanning pseudopilus.</text>
</comment>
<evidence type="ECO:0000256" key="8">
    <source>
        <dbReference type="ARBA" id="ARBA00023136"/>
    </source>
</evidence>
<evidence type="ECO:0000256" key="1">
    <source>
        <dbReference type="ARBA" id="ARBA00004377"/>
    </source>
</evidence>
<sequence>MNAERGFTLLEVMIALAVFAVLSAACLSAVSGLTGQSARIEEKLLAVLLADNRANELRLYGERPRGNAPAERVQFAGRDFRVSTASTEQNLPGVHAVRIRVANAKGMTLYDLDAWLEATP</sequence>
<dbReference type="RefSeq" id="WP_273909204.1">
    <property type="nucleotide sequence ID" value="NZ_JAMDGX010000006.1"/>
</dbReference>
<dbReference type="InterPro" id="IPR012902">
    <property type="entry name" value="N_methyl_site"/>
</dbReference>
<dbReference type="PROSITE" id="PS00409">
    <property type="entry name" value="PROKAR_NTER_METHYL"/>
    <property type="match status" value="1"/>
</dbReference>
<dbReference type="PANTHER" id="PTHR38779">
    <property type="entry name" value="TYPE II SECRETION SYSTEM PROTEIN I-RELATED"/>
    <property type="match status" value="1"/>
</dbReference>
<keyword evidence="12" id="KW-1185">Reference proteome</keyword>
<comment type="caution">
    <text evidence="11">The sequence shown here is derived from an EMBL/GenBank/DDBJ whole genome shotgun (WGS) entry which is preliminary data.</text>
</comment>
<dbReference type="Gene3D" id="3.30.1300.30">
    <property type="entry name" value="GSPII I/J protein-like"/>
    <property type="match status" value="1"/>
</dbReference>
<evidence type="ECO:0000256" key="7">
    <source>
        <dbReference type="ARBA" id="ARBA00022989"/>
    </source>
</evidence>
<keyword evidence="5 9" id="KW-0997">Cell inner membrane</keyword>
<keyword evidence="4 9" id="KW-0488">Methylation</keyword>
<feature type="transmembrane region" description="Helical" evidence="9">
    <location>
        <begin position="12"/>
        <end position="33"/>
    </location>
</feature>
<evidence type="ECO:0000313" key="11">
    <source>
        <dbReference type="EMBL" id="MDD0990310.1"/>
    </source>
</evidence>
<keyword evidence="8 9" id="KW-0472">Membrane</keyword>
<comment type="function">
    <text evidence="9">Component of the type II secretion system required for the energy-dependent secretion of extracellular factors such as proteases and toxins from the periplasm.</text>
</comment>
<dbReference type="NCBIfam" id="TIGR02532">
    <property type="entry name" value="IV_pilin_GFxxxE"/>
    <property type="match status" value="1"/>
</dbReference>
<accession>A0ABT5NQ56</accession>
<dbReference type="Pfam" id="PF07963">
    <property type="entry name" value="N_methyl"/>
    <property type="match status" value="1"/>
</dbReference>
<dbReference type="NCBIfam" id="TIGR01707">
    <property type="entry name" value="gspI"/>
    <property type="match status" value="1"/>
</dbReference>
<keyword evidence="6 9" id="KW-0812">Transmembrane</keyword>
<comment type="similarity">
    <text evidence="2 9">Belongs to the GSP I family.</text>
</comment>
<reference evidence="11 12" key="1">
    <citation type="submission" date="2022-05" db="EMBL/GenBank/DDBJ databases">
        <title>Novel Pseudomonas spp. Isolated from a Rainbow Trout Aquaculture Facility.</title>
        <authorList>
            <person name="Testerman T."/>
            <person name="Graf J."/>
        </authorList>
    </citation>
    <scope>NUCLEOTIDE SEQUENCE [LARGE SCALE GENOMIC DNA]</scope>
    <source>
        <strain evidence="11 12">ID681</strain>
    </source>
</reference>
<dbReference type="Pfam" id="PF02501">
    <property type="entry name" value="T2SSI"/>
    <property type="match status" value="1"/>
</dbReference>
<dbReference type="PROSITE" id="PS51257">
    <property type="entry name" value="PROKAR_LIPOPROTEIN"/>
    <property type="match status" value="1"/>
</dbReference>
<organism evidence="11 12">
    <name type="scientific">Pseudomonas fontis</name>
    <dbReference type="NCBI Taxonomy" id="2942633"/>
    <lineage>
        <taxon>Bacteria</taxon>
        <taxon>Pseudomonadati</taxon>
        <taxon>Pseudomonadota</taxon>
        <taxon>Gammaproteobacteria</taxon>
        <taxon>Pseudomonadales</taxon>
        <taxon>Pseudomonadaceae</taxon>
        <taxon>Pseudomonas</taxon>
    </lineage>
</organism>
<comment type="PTM">
    <text evidence="9">Cleaved by prepilin peptidase.</text>
</comment>
<keyword evidence="3" id="KW-1003">Cell membrane</keyword>
<evidence type="ECO:0000256" key="5">
    <source>
        <dbReference type="ARBA" id="ARBA00022519"/>
    </source>
</evidence>
<evidence type="ECO:0000256" key="2">
    <source>
        <dbReference type="ARBA" id="ARBA00008358"/>
    </source>
</evidence>
<dbReference type="InterPro" id="IPR003413">
    <property type="entry name" value="T2SS_GspI_C"/>
</dbReference>
<dbReference type="EMBL" id="JAMDGY010000018">
    <property type="protein sequence ID" value="MDD0990310.1"/>
    <property type="molecule type" value="Genomic_DNA"/>
</dbReference>
<feature type="domain" description="Type II secretion system protein GspI C-terminal" evidence="10">
    <location>
        <begin position="41"/>
        <end position="115"/>
    </location>
</feature>
<keyword evidence="7 9" id="KW-1133">Transmembrane helix</keyword>
<dbReference type="InterPro" id="IPR045584">
    <property type="entry name" value="Pilin-like"/>
</dbReference>
<comment type="subcellular location">
    <subcellularLocation>
        <location evidence="1 9">Cell inner membrane</location>
        <topology evidence="1 9">Single-pass membrane protein</topology>
    </subcellularLocation>
</comment>
<protein>
    <recommendedName>
        <fullName evidence="9">Type II secretion system protein I</fullName>
        <shortName evidence="9">T2SS minor pseudopilin I</shortName>
    </recommendedName>
</protein>
<dbReference type="PANTHER" id="PTHR38779:SF2">
    <property type="entry name" value="TYPE II SECRETION SYSTEM PROTEIN I-RELATED"/>
    <property type="match status" value="1"/>
</dbReference>